<dbReference type="OrthoDB" id="988427at2759"/>
<keyword evidence="4" id="KW-1185">Reference proteome</keyword>
<name>A0A1R3J0B8_COCAP</name>
<dbReference type="InterPro" id="IPR012677">
    <property type="entry name" value="Nucleotide-bd_a/b_plait_sf"/>
</dbReference>
<accession>A0A1R3J0B8</accession>
<feature type="transmembrane region" description="Helical" evidence="2">
    <location>
        <begin position="29"/>
        <end position="49"/>
    </location>
</feature>
<sequence>MVGSWGMMLSLDRKFGFLSESSRMVNAAAIWKAGHILFTLGCFVFAFVAGRKFLLWDAFSDYGRVADVFIQRRHLQRGNFSFGFVIFWKEKDEDFALEKADFLFLEGVRIRAFKARGSRKHSHAGRGISMLAAEKEIEIKGYSETKVVGRSYKDVVRSQNCDAEKNQLNMVSSTTNHVEVNKNSNLAKEGCVSLNVGPKTRSDEYGDDRHGGACDVVLNSDIPFEDMKWLERCIVGRLNPYISVDYVRDTVARLKLNATVIPLNDRPFESDGDGVVNVDGGSSNACSNSEEGMKSFYLEREILEVGRTINDDSIEMVRETVSNGPTVPGCPDEMPSRPGKHVESPENALSLALGEDLLVGGGFIVENGKEVDLQNVSTRNKEFSISVGEDGYLQNLELGPKKVLEECNGHTEALMCVGPEGMEESGAKHDGQRSEEGVSRGEVVPILKDSIMIKGKDTRKFRSRKIGSVSYWEKKKKLTKKAEKKKQKKSKKITHKLREASSLSLSGGDFENRNHVLMKEAKAALEGIANDFGYADTG</sequence>
<dbReference type="EMBL" id="AWWV01009030">
    <property type="protein sequence ID" value="OMO88289.1"/>
    <property type="molecule type" value="Genomic_DNA"/>
</dbReference>
<dbReference type="AlphaFoldDB" id="A0A1R3J0B8"/>
<dbReference type="Proteomes" id="UP000188268">
    <property type="component" value="Unassembled WGS sequence"/>
</dbReference>
<feature type="region of interest" description="Disordered" evidence="1">
    <location>
        <begin position="480"/>
        <end position="509"/>
    </location>
</feature>
<keyword evidence="2" id="KW-0472">Membrane</keyword>
<dbReference type="Gramene" id="OMO88289">
    <property type="protein sequence ID" value="OMO88289"/>
    <property type="gene ID" value="CCACVL1_08481"/>
</dbReference>
<feature type="compositionally biased region" description="Basic residues" evidence="1">
    <location>
        <begin position="480"/>
        <end position="495"/>
    </location>
</feature>
<comment type="caution">
    <text evidence="3">The sequence shown here is derived from an EMBL/GenBank/DDBJ whole genome shotgun (WGS) entry which is preliminary data.</text>
</comment>
<gene>
    <name evidence="3" type="ORF">CCACVL1_08481</name>
</gene>
<keyword evidence="2" id="KW-0812">Transmembrane</keyword>
<protein>
    <submittedName>
        <fullName evidence="3">Nucleotide-binding, alpha-beta plait</fullName>
    </submittedName>
</protein>
<evidence type="ECO:0000313" key="3">
    <source>
        <dbReference type="EMBL" id="OMO88289.1"/>
    </source>
</evidence>
<reference evidence="3 4" key="1">
    <citation type="submission" date="2013-09" db="EMBL/GenBank/DDBJ databases">
        <title>Corchorus capsularis genome sequencing.</title>
        <authorList>
            <person name="Alam M."/>
            <person name="Haque M.S."/>
            <person name="Islam M.S."/>
            <person name="Emdad E.M."/>
            <person name="Islam M.M."/>
            <person name="Ahmed B."/>
            <person name="Halim A."/>
            <person name="Hossen Q.M.M."/>
            <person name="Hossain M.Z."/>
            <person name="Ahmed R."/>
            <person name="Khan M.M."/>
            <person name="Islam R."/>
            <person name="Rashid M.M."/>
            <person name="Khan S.A."/>
            <person name="Rahman M.S."/>
            <person name="Alam M."/>
        </authorList>
    </citation>
    <scope>NUCLEOTIDE SEQUENCE [LARGE SCALE GENOMIC DNA]</scope>
    <source>
        <strain evidence="4">cv. CVL-1</strain>
        <tissue evidence="3">Whole seedling</tissue>
    </source>
</reference>
<evidence type="ECO:0000313" key="4">
    <source>
        <dbReference type="Proteomes" id="UP000188268"/>
    </source>
</evidence>
<dbReference type="SUPFAM" id="SSF54928">
    <property type="entry name" value="RNA-binding domain, RBD"/>
    <property type="match status" value="1"/>
</dbReference>
<keyword evidence="2" id="KW-1133">Transmembrane helix</keyword>
<dbReference type="GO" id="GO:0003676">
    <property type="term" value="F:nucleic acid binding"/>
    <property type="evidence" value="ECO:0007669"/>
    <property type="project" value="InterPro"/>
</dbReference>
<organism evidence="3 4">
    <name type="scientific">Corchorus capsularis</name>
    <name type="common">Jute</name>
    <dbReference type="NCBI Taxonomy" id="210143"/>
    <lineage>
        <taxon>Eukaryota</taxon>
        <taxon>Viridiplantae</taxon>
        <taxon>Streptophyta</taxon>
        <taxon>Embryophyta</taxon>
        <taxon>Tracheophyta</taxon>
        <taxon>Spermatophyta</taxon>
        <taxon>Magnoliopsida</taxon>
        <taxon>eudicotyledons</taxon>
        <taxon>Gunneridae</taxon>
        <taxon>Pentapetalae</taxon>
        <taxon>rosids</taxon>
        <taxon>malvids</taxon>
        <taxon>Malvales</taxon>
        <taxon>Malvaceae</taxon>
        <taxon>Grewioideae</taxon>
        <taxon>Apeibeae</taxon>
        <taxon>Corchorus</taxon>
    </lineage>
</organism>
<evidence type="ECO:0000256" key="1">
    <source>
        <dbReference type="SAM" id="MobiDB-lite"/>
    </source>
</evidence>
<dbReference type="Gene3D" id="3.30.70.330">
    <property type="match status" value="1"/>
</dbReference>
<dbReference type="InterPro" id="IPR035979">
    <property type="entry name" value="RBD_domain_sf"/>
</dbReference>
<feature type="region of interest" description="Disordered" evidence="1">
    <location>
        <begin position="321"/>
        <end position="344"/>
    </location>
</feature>
<evidence type="ECO:0000256" key="2">
    <source>
        <dbReference type="SAM" id="Phobius"/>
    </source>
</evidence>
<proteinExistence type="predicted"/>